<dbReference type="Proteomes" id="UP000327157">
    <property type="component" value="Chromosome 5"/>
</dbReference>
<evidence type="ECO:0000313" key="2">
    <source>
        <dbReference type="EMBL" id="KAB2635712.1"/>
    </source>
</evidence>
<evidence type="ECO:0000256" key="1">
    <source>
        <dbReference type="SAM" id="MobiDB-lite"/>
    </source>
</evidence>
<reference evidence="2 3" key="3">
    <citation type="submission" date="2019-11" db="EMBL/GenBank/DDBJ databases">
        <title>A de novo genome assembly of a pear dwarfing rootstock.</title>
        <authorList>
            <person name="Wang F."/>
            <person name="Wang J."/>
            <person name="Li S."/>
            <person name="Zhang Y."/>
            <person name="Fang M."/>
            <person name="Ma L."/>
            <person name="Zhao Y."/>
            <person name="Jiang S."/>
        </authorList>
    </citation>
    <scope>NUCLEOTIDE SEQUENCE [LARGE SCALE GENOMIC DNA]</scope>
    <source>
        <strain evidence="2">S2</strain>
        <tissue evidence="2">Leaf</tissue>
    </source>
</reference>
<evidence type="ECO:0000313" key="3">
    <source>
        <dbReference type="Proteomes" id="UP000327157"/>
    </source>
</evidence>
<keyword evidence="3" id="KW-1185">Reference proteome</keyword>
<dbReference type="EMBL" id="SMOL01000004">
    <property type="protein sequence ID" value="KAB2635712.1"/>
    <property type="molecule type" value="Genomic_DNA"/>
</dbReference>
<gene>
    <name evidence="2" type="ORF">D8674_026246</name>
</gene>
<reference evidence="3" key="2">
    <citation type="submission" date="2019-10" db="EMBL/GenBank/DDBJ databases">
        <title>A de novo genome assembly of a pear dwarfing rootstock.</title>
        <authorList>
            <person name="Wang F."/>
            <person name="Wang J."/>
            <person name="Li S."/>
            <person name="Zhang Y."/>
            <person name="Fang M."/>
            <person name="Ma L."/>
            <person name="Zhao Y."/>
            <person name="Jiang S."/>
        </authorList>
    </citation>
    <scope>NUCLEOTIDE SEQUENCE [LARGE SCALE GENOMIC DNA]</scope>
</reference>
<accession>A0A5N5IB47</accession>
<dbReference type="AlphaFoldDB" id="A0A5N5IB47"/>
<feature type="region of interest" description="Disordered" evidence="1">
    <location>
        <begin position="24"/>
        <end position="53"/>
    </location>
</feature>
<feature type="compositionally biased region" description="Acidic residues" evidence="1">
    <location>
        <begin position="24"/>
        <end position="35"/>
    </location>
</feature>
<name>A0A5N5IB47_9ROSA</name>
<protein>
    <submittedName>
        <fullName evidence="2">Annexin A7-like</fullName>
    </submittedName>
</protein>
<dbReference type="OrthoDB" id="1751882at2759"/>
<proteinExistence type="predicted"/>
<sequence length="137" mass="15308">MATSTPCSTYQEFFEVLLRVEDSENALDDSDEEEEKGGSRFQRQRNPNNSGAPLCHGCNNHHFGKCRQRDVASYYGGAYQYLADAFYHSGYTPYQGGYTSYAPYQGGGPQWYFGEQSQNIEVASSNADSTKQPNQPS</sequence>
<organism evidence="2 3">
    <name type="scientific">Pyrus ussuriensis x Pyrus communis</name>
    <dbReference type="NCBI Taxonomy" id="2448454"/>
    <lineage>
        <taxon>Eukaryota</taxon>
        <taxon>Viridiplantae</taxon>
        <taxon>Streptophyta</taxon>
        <taxon>Embryophyta</taxon>
        <taxon>Tracheophyta</taxon>
        <taxon>Spermatophyta</taxon>
        <taxon>Magnoliopsida</taxon>
        <taxon>eudicotyledons</taxon>
        <taxon>Gunneridae</taxon>
        <taxon>Pentapetalae</taxon>
        <taxon>rosids</taxon>
        <taxon>fabids</taxon>
        <taxon>Rosales</taxon>
        <taxon>Rosaceae</taxon>
        <taxon>Amygdaloideae</taxon>
        <taxon>Maleae</taxon>
        <taxon>Pyrus</taxon>
    </lineage>
</organism>
<comment type="caution">
    <text evidence="2">The sequence shown here is derived from an EMBL/GenBank/DDBJ whole genome shotgun (WGS) entry which is preliminary data.</text>
</comment>
<reference evidence="2 3" key="1">
    <citation type="submission" date="2019-09" db="EMBL/GenBank/DDBJ databases">
        <authorList>
            <person name="Ou C."/>
        </authorList>
    </citation>
    <scope>NUCLEOTIDE SEQUENCE [LARGE SCALE GENOMIC DNA]</scope>
    <source>
        <strain evidence="2">S2</strain>
        <tissue evidence="2">Leaf</tissue>
    </source>
</reference>